<sequence>MTVREPKKSEMLEIRVSHETKEALHARARSEGRTVSDIVRSQISDYIGAGDAGARAGGHIGGLAGRVKAGVATLARLPRVLAAAAAALVVMVLFSQSASLAQDVSLELDGTIVSGDRNVHSFGTEIVLAPDTPVSFPVQSDTDPYTVTVTLHSPTKGTGPVQIGFTISHGNAETEATAASPSVLIDFDEKARIEFRGADGAFYGITARARPVSK</sequence>
<dbReference type="Proteomes" id="UP000025171">
    <property type="component" value="Unassembled WGS sequence"/>
</dbReference>
<dbReference type="EMBL" id="ARYK01000001">
    <property type="protein sequence ID" value="KCZ93864.1"/>
    <property type="molecule type" value="Genomic_DNA"/>
</dbReference>
<evidence type="ECO:0000313" key="2">
    <source>
        <dbReference type="Proteomes" id="UP000025171"/>
    </source>
</evidence>
<protein>
    <recommendedName>
        <fullName evidence="3">Ribbon-helix-helix protein CopG domain-containing protein</fullName>
    </recommendedName>
</protein>
<proteinExistence type="predicted"/>
<reference evidence="1 2" key="1">
    <citation type="journal article" date="2014" name="Antonie Van Leeuwenhoek">
        <title>Hyphomonas beringensis sp. nov. and Hyphomonas chukchiensis sp. nov., isolated from surface seawater of the Bering Sea and Chukchi Sea.</title>
        <authorList>
            <person name="Li C."/>
            <person name="Lai Q."/>
            <person name="Li G."/>
            <person name="Dong C."/>
            <person name="Wang J."/>
            <person name="Liao Y."/>
            <person name="Shao Z."/>
        </authorList>
    </citation>
    <scope>NUCLEOTIDE SEQUENCE [LARGE SCALE GENOMIC DNA]</scope>
    <source>
        <strain evidence="1 2">MHS-2</strain>
    </source>
</reference>
<organism evidence="1 2">
    <name type="scientific">Hyphomonas johnsonii MHS-2</name>
    <dbReference type="NCBI Taxonomy" id="1280950"/>
    <lineage>
        <taxon>Bacteria</taxon>
        <taxon>Pseudomonadati</taxon>
        <taxon>Pseudomonadota</taxon>
        <taxon>Alphaproteobacteria</taxon>
        <taxon>Hyphomonadales</taxon>
        <taxon>Hyphomonadaceae</taxon>
        <taxon>Hyphomonas</taxon>
    </lineage>
</organism>
<name>A0A059FT67_9PROT</name>
<accession>A0A059FT67</accession>
<dbReference type="PATRIC" id="fig|1280950.3.peg.156"/>
<evidence type="ECO:0008006" key="3">
    <source>
        <dbReference type="Google" id="ProtNLM"/>
    </source>
</evidence>
<gene>
    <name evidence="1" type="ORF">HJO_00775</name>
</gene>
<evidence type="ECO:0000313" key="1">
    <source>
        <dbReference type="EMBL" id="KCZ93864.1"/>
    </source>
</evidence>
<keyword evidence="2" id="KW-1185">Reference proteome</keyword>
<dbReference type="AlphaFoldDB" id="A0A059FT67"/>
<comment type="caution">
    <text evidence="1">The sequence shown here is derived from an EMBL/GenBank/DDBJ whole genome shotgun (WGS) entry which is preliminary data.</text>
</comment>